<dbReference type="InterPro" id="IPR027417">
    <property type="entry name" value="P-loop_NTPase"/>
</dbReference>
<dbReference type="eggNOG" id="KOG0239">
    <property type="taxonomic scope" value="Eukaryota"/>
</dbReference>
<dbReference type="FunCoup" id="E3LF88">
    <property type="interactions" value="60"/>
</dbReference>
<dbReference type="EMBL" id="DS268408">
    <property type="protein sequence ID" value="EFO85842.1"/>
    <property type="molecule type" value="Genomic_DNA"/>
</dbReference>
<dbReference type="Gene3D" id="3.40.850.10">
    <property type="entry name" value="Kinesin motor domain"/>
    <property type="match status" value="1"/>
</dbReference>
<comment type="similarity">
    <text evidence="5">Belongs to the TRAFAC class myosin-kinesin ATPase superfamily. Kinesin family.</text>
</comment>
<dbReference type="GO" id="GO:0007059">
    <property type="term" value="P:chromosome segregation"/>
    <property type="evidence" value="ECO:0007669"/>
    <property type="project" value="EnsemblMetazoa"/>
</dbReference>
<dbReference type="Pfam" id="PF00225">
    <property type="entry name" value="Kinesin"/>
    <property type="match status" value="1"/>
</dbReference>
<evidence type="ECO:0000256" key="1">
    <source>
        <dbReference type="ARBA" id="ARBA00004245"/>
    </source>
</evidence>
<dbReference type="STRING" id="31234.E3LF88"/>
<dbReference type="PROSITE" id="PS50067">
    <property type="entry name" value="KINESIN_MOTOR_2"/>
    <property type="match status" value="1"/>
</dbReference>
<keyword evidence="4" id="KW-0963">Cytoplasm</keyword>
<dbReference type="InterPro" id="IPR036961">
    <property type="entry name" value="Kinesin_motor_dom_sf"/>
</dbReference>
<dbReference type="HOGENOM" id="CLU_001485_12_4_1"/>
<dbReference type="SUPFAM" id="SSF52540">
    <property type="entry name" value="P-loop containing nucleoside triphosphate hydrolases"/>
    <property type="match status" value="1"/>
</dbReference>
<keyword evidence="6" id="KW-0175">Coiled coil</keyword>
<dbReference type="PANTHER" id="PTHR47972:SF30">
    <property type="entry name" value="KINESIN MOTOR DOMAIN-CONTAINING PROTEIN"/>
    <property type="match status" value="1"/>
</dbReference>
<evidence type="ECO:0000313" key="8">
    <source>
        <dbReference type="EMBL" id="EFO85842.1"/>
    </source>
</evidence>
<evidence type="ECO:0000313" key="9">
    <source>
        <dbReference type="Proteomes" id="UP000008281"/>
    </source>
</evidence>
<dbReference type="GO" id="GO:0003777">
    <property type="term" value="F:microtubule motor activity"/>
    <property type="evidence" value="ECO:0007669"/>
    <property type="project" value="InterPro"/>
</dbReference>
<evidence type="ECO:0000256" key="2">
    <source>
        <dbReference type="ARBA" id="ARBA00022741"/>
    </source>
</evidence>
<keyword evidence="9" id="KW-1185">Reference proteome</keyword>
<keyword evidence="5" id="KW-0505">Motor protein</keyword>
<organism evidence="9">
    <name type="scientific">Caenorhabditis remanei</name>
    <name type="common">Caenorhabditis vulgaris</name>
    <dbReference type="NCBI Taxonomy" id="31234"/>
    <lineage>
        <taxon>Eukaryota</taxon>
        <taxon>Metazoa</taxon>
        <taxon>Ecdysozoa</taxon>
        <taxon>Nematoda</taxon>
        <taxon>Chromadorea</taxon>
        <taxon>Rhabditida</taxon>
        <taxon>Rhabditina</taxon>
        <taxon>Rhabditomorpha</taxon>
        <taxon>Rhabditoidea</taxon>
        <taxon>Rhabditidae</taxon>
        <taxon>Peloderinae</taxon>
        <taxon>Caenorhabditis</taxon>
    </lineage>
</organism>
<evidence type="ECO:0000256" key="3">
    <source>
        <dbReference type="ARBA" id="ARBA00022840"/>
    </source>
</evidence>
<dbReference type="GO" id="GO:0015630">
    <property type="term" value="C:microtubule cytoskeleton"/>
    <property type="evidence" value="ECO:0007669"/>
    <property type="project" value="TreeGrafter"/>
</dbReference>
<dbReference type="PRINTS" id="PR00380">
    <property type="entry name" value="KINESINHEAVY"/>
</dbReference>
<evidence type="ECO:0000256" key="4">
    <source>
        <dbReference type="ARBA" id="ARBA00023212"/>
    </source>
</evidence>
<feature type="domain" description="Kinesin motor" evidence="7">
    <location>
        <begin position="141"/>
        <end position="445"/>
    </location>
</feature>
<keyword evidence="3 5" id="KW-0067">ATP-binding</keyword>
<name>E3LF88_CAERE</name>
<sequence>MEGLKNPNGRFDDRQDLLSRIEKYERKVIPSYEGKVHELTHKLRNRPSICTSVSCIDVSKRIGDFEKDSKMNPELDKIRSELKRAEEVIREKDNEIEAKNKELREMTNMIQKMAATFNTEMSKQEILIRELNDEVVDLRGQIRVAIRVRDYEKDGSNFEITSDNEVKFQQNGQSNVFEFENVFKPTTNQPQVFNEIKELIMCALHGKNVSLIAFGPTSSGKTYTMRGDEENEGVIPRAINFMLEHSRHDLATIGWQYSFVASFIEVYNDEVFDLLDEKKKIKITGEAVTSNKIPIKGMRDVNHLLQLADAQRSVASTACNLHSSRSHAIFQIYIDGVNKSGETIKCSLKLVDLAGSERAKESGAQGEQFKELTKINQSLSTLKKCIRAQKNKDTHVPYRDSKLTILLRDSLGAGSSKTMFIAHVNPNDVCETDRTLKFTSDVISVIQIRKCTSFDYFQLRSTRIGKATVQTGQ</sequence>
<evidence type="ECO:0000259" key="7">
    <source>
        <dbReference type="PROSITE" id="PS50067"/>
    </source>
</evidence>
<dbReference type="GO" id="GO:0005524">
    <property type="term" value="F:ATP binding"/>
    <property type="evidence" value="ECO:0007669"/>
    <property type="project" value="UniProtKB-UniRule"/>
</dbReference>
<dbReference type="InParanoid" id="E3LF88"/>
<dbReference type="OrthoDB" id="3176171at2759"/>
<gene>
    <name evidence="8" type="primary">Cre-klp-17</name>
    <name evidence="8" type="ORF">CRE_01747</name>
</gene>
<dbReference type="GO" id="GO:0007018">
    <property type="term" value="P:microtubule-based movement"/>
    <property type="evidence" value="ECO:0007669"/>
    <property type="project" value="InterPro"/>
</dbReference>
<dbReference type="CDD" id="cd00106">
    <property type="entry name" value="KISc"/>
    <property type="match status" value="1"/>
</dbReference>
<dbReference type="GO" id="GO:0008017">
    <property type="term" value="F:microtubule binding"/>
    <property type="evidence" value="ECO:0007669"/>
    <property type="project" value="InterPro"/>
</dbReference>
<dbReference type="InterPro" id="IPR027640">
    <property type="entry name" value="Kinesin-like_fam"/>
</dbReference>
<dbReference type="Proteomes" id="UP000008281">
    <property type="component" value="Unassembled WGS sequence"/>
</dbReference>
<reference evidence="8" key="1">
    <citation type="submission" date="2007-07" db="EMBL/GenBank/DDBJ databases">
        <title>PCAP assembly of the Caenorhabditis remanei genome.</title>
        <authorList>
            <consortium name="The Caenorhabditis remanei Sequencing Consortium"/>
            <person name="Wilson R.K."/>
        </authorList>
    </citation>
    <scope>NUCLEOTIDE SEQUENCE [LARGE SCALE GENOMIC DNA]</scope>
    <source>
        <strain evidence="8">PB4641</strain>
    </source>
</reference>
<dbReference type="PANTHER" id="PTHR47972">
    <property type="entry name" value="KINESIN-LIKE PROTEIN KLP-3"/>
    <property type="match status" value="1"/>
</dbReference>
<dbReference type="SMART" id="SM00129">
    <property type="entry name" value="KISc"/>
    <property type="match status" value="1"/>
</dbReference>
<dbReference type="InterPro" id="IPR001752">
    <property type="entry name" value="Kinesin_motor_dom"/>
</dbReference>
<evidence type="ECO:0000256" key="5">
    <source>
        <dbReference type="PROSITE-ProRule" id="PRU00283"/>
    </source>
</evidence>
<feature type="coiled-coil region" evidence="6">
    <location>
        <begin position="75"/>
        <end position="141"/>
    </location>
</feature>
<dbReference type="OMA" id="IMCALHG"/>
<keyword evidence="4" id="KW-0206">Cytoskeleton</keyword>
<accession>E3LF88</accession>
<feature type="binding site" evidence="5">
    <location>
        <begin position="215"/>
        <end position="222"/>
    </location>
    <ligand>
        <name>ATP</name>
        <dbReference type="ChEBI" id="CHEBI:30616"/>
    </ligand>
</feature>
<dbReference type="AlphaFoldDB" id="E3LF88"/>
<evidence type="ECO:0000256" key="6">
    <source>
        <dbReference type="SAM" id="Coils"/>
    </source>
</evidence>
<keyword evidence="2 5" id="KW-0547">Nucleotide-binding</keyword>
<protein>
    <submittedName>
        <fullName evidence="8">CRE-KLP-17 protein</fullName>
    </submittedName>
</protein>
<proteinExistence type="inferred from homology"/>
<comment type="subcellular location">
    <subcellularLocation>
        <location evidence="1">Cytoplasm</location>
        <location evidence="1">Cytoskeleton</location>
    </subcellularLocation>
</comment>